<name>A0ABU2RXS9_9ACTN</name>
<reference evidence="6" key="1">
    <citation type="submission" date="2023-07" db="EMBL/GenBank/DDBJ databases">
        <title>30 novel species of actinomycetes from the DSMZ collection.</title>
        <authorList>
            <person name="Nouioui I."/>
        </authorList>
    </citation>
    <scope>NUCLEOTIDE SEQUENCE [LARGE SCALE GENOMIC DNA]</scope>
    <source>
        <strain evidence="6">DSM 41886</strain>
    </source>
</reference>
<dbReference type="InterPro" id="IPR019533">
    <property type="entry name" value="Peptidase_S26"/>
</dbReference>
<dbReference type="InterPro" id="IPR052064">
    <property type="entry name" value="Mito_IMP1_subunit"/>
</dbReference>
<protein>
    <submittedName>
        <fullName evidence="5">Nickel-type superoxide dismutase maturation protease</fullName>
    </submittedName>
</protein>
<evidence type="ECO:0000256" key="1">
    <source>
        <dbReference type="ARBA" id="ARBA00004308"/>
    </source>
</evidence>
<dbReference type="GO" id="GO:0006508">
    <property type="term" value="P:proteolysis"/>
    <property type="evidence" value="ECO:0007669"/>
    <property type="project" value="UniProtKB-KW"/>
</dbReference>
<dbReference type="NCBIfam" id="TIGR02754">
    <property type="entry name" value="sod_Ni_protease"/>
    <property type="match status" value="1"/>
</dbReference>
<dbReference type="RefSeq" id="WP_311615423.1">
    <property type="nucleotide sequence ID" value="NZ_JAVREV010000001.1"/>
</dbReference>
<dbReference type="Pfam" id="PF00717">
    <property type="entry name" value="Peptidase_S24"/>
    <property type="match status" value="1"/>
</dbReference>
<dbReference type="PANTHER" id="PTHR12383:SF16">
    <property type="entry name" value="MITOCHONDRIAL INNER MEMBRANE PROTEASE SUBUNIT 1"/>
    <property type="match status" value="1"/>
</dbReference>
<evidence type="ECO:0000313" key="5">
    <source>
        <dbReference type="EMBL" id="MDT0441564.1"/>
    </source>
</evidence>
<dbReference type="Gene3D" id="2.10.109.10">
    <property type="entry name" value="Umud Fragment, subunit A"/>
    <property type="match status" value="1"/>
</dbReference>
<dbReference type="InterPro" id="IPR036286">
    <property type="entry name" value="LexA/Signal_pep-like_sf"/>
</dbReference>
<accession>A0ABU2RXS9</accession>
<dbReference type="InterPro" id="IPR014124">
    <property type="entry name" value="Pept_S26A_Sod_Ni_maturase"/>
</dbReference>
<gene>
    <name evidence="5" type="primary">sodX</name>
    <name evidence="5" type="ORF">RM779_02970</name>
</gene>
<evidence type="ECO:0000313" key="6">
    <source>
        <dbReference type="Proteomes" id="UP001183615"/>
    </source>
</evidence>
<keyword evidence="2" id="KW-0378">Hydrolase</keyword>
<proteinExistence type="predicted"/>
<organism evidence="5 6">
    <name type="scientific">Streptomyces johnsoniae</name>
    <dbReference type="NCBI Taxonomy" id="3075532"/>
    <lineage>
        <taxon>Bacteria</taxon>
        <taxon>Bacillati</taxon>
        <taxon>Actinomycetota</taxon>
        <taxon>Actinomycetes</taxon>
        <taxon>Kitasatosporales</taxon>
        <taxon>Streptomycetaceae</taxon>
        <taxon>Streptomyces</taxon>
    </lineage>
</organism>
<dbReference type="InterPro" id="IPR015927">
    <property type="entry name" value="Peptidase_S24_S26A/B/C"/>
</dbReference>
<dbReference type="EMBL" id="JAVREV010000001">
    <property type="protein sequence ID" value="MDT0441564.1"/>
    <property type="molecule type" value="Genomic_DNA"/>
</dbReference>
<dbReference type="GO" id="GO:0008233">
    <property type="term" value="F:peptidase activity"/>
    <property type="evidence" value="ECO:0007669"/>
    <property type="project" value="UniProtKB-KW"/>
</dbReference>
<comment type="caution">
    <text evidence="5">The sequence shown here is derived from an EMBL/GenBank/DDBJ whole genome shotgun (WGS) entry which is preliminary data.</text>
</comment>
<dbReference type="Proteomes" id="UP001183615">
    <property type="component" value="Unassembled WGS sequence"/>
</dbReference>
<sequence length="128" mass="14189">MRLGLAEVYNPSMLPTLRPGDQLLLSYGSRVRPGDVVVLRHPFQHDLLIVKRAVGRRRGGWWVVGDNPEVVNDSREFGAVPDGLLVARALLRLRAPLRRGQVSLVSALTGLPSAVRPLSARSRRLRAR</sequence>
<evidence type="ECO:0000259" key="4">
    <source>
        <dbReference type="Pfam" id="PF00717"/>
    </source>
</evidence>
<evidence type="ECO:0000256" key="3">
    <source>
        <dbReference type="ARBA" id="ARBA00023136"/>
    </source>
</evidence>
<dbReference type="PANTHER" id="PTHR12383">
    <property type="entry name" value="PROTEASE FAMILY S26 MITOCHONDRIAL INNER MEMBRANE PROTEASE-RELATED"/>
    <property type="match status" value="1"/>
</dbReference>
<keyword evidence="6" id="KW-1185">Reference proteome</keyword>
<comment type="subcellular location">
    <subcellularLocation>
        <location evidence="1">Endomembrane system</location>
    </subcellularLocation>
</comment>
<keyword evidence="3" id="KW-0472">Membrane</keyword>
<feature type="domain" description="Peptidase S24/S26A/S26B/S26C" evidence="4">
    <location>
        <begin position="5"/>
        <end position="70"/>
    </location>
</feature>
<dbReference type="SUPFAM" id="SSF51306">
    <property type="entry name" value="LexA/Signal peptidase"/>
    <property type="match status" value="1"/>
</dbReference>
<keyword evidence="5" id="KW-0645">Protease</keyword>
<dbReference type="CDD" id="cd06530">
    <property type="entry name" value="S26_SPase_I"/>
    <property type="match status" value="1"/>
</dbReference>
<evidence type="ECO:0000256" key="2">
    <source>
        <dbReference type="ARBA" id="ARBA00022801"/>
    </source>
</evidence>